<keyword evidence="3" id="KW-1185">Reference proteome</keyword>
<gene>
    <name evidence="2" type="ORF">D3P04_10660</name>
</gene>
<sequence length="66" mass="7366">MPVEGWDGRSVADHVEEAKRDAGNAHQLARDATDELEKVSDRLDQVESHLVELGTRLDRLADGKEK</sequence>
<accession>A0A418SX27</accession>
<proteinExistence type="predicted"/>
<reference evidence="3" key="1">
    <citation type="submission" date="2018-09" db="EMBL/GenBank/DDBJ databases">
        <title>Acidovorax cavernicola nov. sp. isolated from Gruta de las Maravillas (Aracena, Spain).</title>
        <authorList>
            <person name="Jurado V."/>
            <person name="Gutierrez-Patricio S."/>
            <person name="Gonzalez-Pimentel J.L."/>
            <person name="Miller A.Z."/>
            <person name="Laiz L."/>
            <person name="Saiz-Jimenez C."/>
        </authorList>
    </citation>
    <scope>NUCLEOTIDE SEQUENCE [LARGE SCALE GENOMIC DNA]</scope>
    <source>
        <strain evidence="3">1011MAR3C25</strain>
    </source>
</reference>
<protein>
    <submittedName>
        <fullName evidence="2">Uncharacterized protein</fullName>
    </submittedName>
</protein>
<comment type="caution">
    <text evidence="2">The sequence shown here is derived from an EMBL/GenBank/DDBJ whole genome shotgun (WGS) entry which is preliminary data.</text>
</comment>
<dbReference type="AlphaFoldDB" id="A0A418SX27"/>
<organism evidence="2 3">
    <name type="scientific">Paracoccus onubensis</name>
    <dbReference type="NCBI Taxonomy" id="1675788"/>
    <lineage>
        <taxon>Bacteria</taxon>
        <taxon>Pseudomonadati</taxon>
        <taxon>Pseudomonadota</taxon>
        <taxon>Alphaproteobacteria</taxon>
        <taxon>Rhodobacterales</taxon>
        <taxon>Paracoccaceae</taxon>
        <taxon>Paracoccus</taxon>
    </lineage>
</organism>
<dbReference type="RefSeq" id="WP_147391913.1">
    <property type="nucleotide sequence ID" value="NZ_QZCG01000006.1"/>
</dbReference>
<dbReference type="EMBL" id="QZCG01000006">
    <property type="protein sequence ID" value="RJE85455.1"/>
    <property type="molecule type" value="Genomic_DNA"/>
</dbReference>
<keyword evidence="1" id="KW-0175">Coiled coil</keyword>
<dbReference type="Proteomes" id="UP000284202">
    <property type="component" value="Unassembled WGS sequence"/>
</dbReference>
<name>A0A418SX27_9RHOB</name>
<evidence type="ECO:0000313" key="3">
    <source>
        <dbReference type="Proteomes" id="UP000284202"/>
    </source>
</evidence>
<evidence type="ECO:0000256" key="1">
    <source>
        <dbReference type="SAM" id="Coils"/>
    </source>
</evidence>
<feature type="coiled-coil region" evidence="1">
    <location>
        <begin position="15"/>
        <end position="49"/>
    </location>
</feature>
<evidence type="ECO:0000313" key="2">
    <source>
        <dbReference type="EMBL" id="RJE85455.1"/>
    </source>
</evidence>